<keyword evidence="5" id="KW-1185">Reference proteome</keyword>
<feature type="domain" description="DUF4757" evidence="3">
    <location>
        <begin position="56"/>
        <end position="130"/>
    </location>
</feature>
<gene>
    <name evidence="4" type="ORF">NQ317_000681</name>
</gene>
<evidence type="ECO:0000313" key="4">
    <source>
        <dbReference type="EMBL" id="KAJ8975977.1"/>
    </source>
</evidence>
<dbReference type="EMBL" id="JAPWTJ010000744">
    <property type="protein sequence ID" value="KAJ8975977.1"/>
    <property type="molecule type" value="Genomic_DNA"/>
</dbReference>
<feature type="region of interest" description="Disordered" evidence="2">
    <location>
        <begin position="675"/>
        <end position="735"/>
    </location>
</feature>
<proteinExistence type="predicted"/>
<reference evidence="4" key="1">
    <citation type="journal article" date="2023" name="Insect Mol. Biol.">
        <title>Genome sequencing provides insights into the evolution of gene families encoding plant cell wall-degrading enzymes in longhorned beetles.</title>
        <authorList>
            <person name="Shin N.R."/>
            <person name="Okamura Y."/>
            <person name="Kirsch R."/>
            <person name="Pauchet Y."/>
        </authorList>
    </citation>
    <scope>NUCLEOTIDE SEQUENCE</scope>
    <source>
        <strain evidence="4">MMC_N1</strain>
    </source>
</reference>
<feature type="compositionally biased region" description="Polar residues" evidence="2">
    <location>
        <begin position="156"/>
        <end position="165"/>
    </location>
</feature>
<feature type="region of interest" description="Disordered" evidence="2">
    <location>
        <begin position="561"/>
        <end position="588"/>
    </location>
</feature>
<dbReference type="Pfam" id="PF15949">
    <property type="entry name" value="DUF4757"/>
    <property type="match status" value="1"/>
</dbReference>
<dbReference type="PANTHER" id="PTHR15551:SF3">
    <property type="entry name" value="LIM AND CALPONIN HOMOLOGY DOMAINS-CONTAINING PROTEIN 1"/>
    <property type="match status" value="1"/>
</dbReference>
<feature type="region of interest" description="Disordered" evidence="2">
    <location>
        <begin position="389"/>
        <end position="425"/>
    </location>
</feature>
<feature type="compositionally biased region" description="Basic and acidic residues" evidence="2">
    <location>
        <begin position="1"/>
        <end position="18"/>
    </location>
</feature>
<name>A0ABQ9JE48_9CUCU</name>
<dbReference type="InterPro" id="IPR031865">
    <property type="entry name" value="DUF4757"/>
</dbReference>
<feature type="compositionally biased region" description="Polar residues" evidence="2">
    <location>
        <begin position="216"/>
        <end position="226"/>
    </location>
</feature>
<comment type="caution">
    <text evidence="4">The sequence shown here is derived from an EMBL/GenBank/DDBJ whole genome shotgun (WGS) entry which is preliminary data.</text>
</comment>
<dbReference type="PANTHER" id="PTHR15551">
    <property type="entry name" value="LIM DOMAIN ONLY 7"/>
    <property type="match status" value="1"/>
</dbReference>
<feature type="region of interest" description="Disordered" evidence="2">
    <location>
        <begin position="154"/>
        <end position="234"/>
    </location>
</feature>
<dbReference type="Proteomes" id="UP001162164">
    <property type="component" value="Unassembled WGS sequence"/>
</dbReference>
<evidence type="ECO:0000259" key="3">
    <source>
        <dbReference type="Pfam" id="PF15949"/>
    </source>
</evidence>
<feature type="compositionally biased region" description="Polar residues" evidence="2">
    <location>
        <begin position="185"/>
        <end position="201"/>
    </location>
</feature>
<feature type="compositionally biased region" description="Polar residues" evidence="2">
    <location>
        <begin position="564"/>
        <end position="573"/>
    </location>
</feature>
<feature type="coiled-coil region" evidence="1">
    <location>
        <begin position="56"/>
        <end position="90"/>
    </location>
</feature>
<organism evidence="4 5">
    <name type="scientific">Molorchus minor</name>
    <dbReference type="NCBI Taxonomy" id="1323400"/>
    <lineage>
        <taxon>Eukaryota</taxon>
        <taxon>Metazoa</taxon>
        <taxon>Ecdysozoa</taxon>
        <taxon>Arthropoda</taxon>
        <taxon>Hexapoda</taxon>
        <taxon>Insecta</taxon>
        <taxon>Pterygota</taxon>
        <taxon>Neoptera</taxon>
        <taxon>Endopterygota</taxon>
        <taxon>Coleoptera</taxon>
        <taxon>Polyphaga</taxon>
        <taxon>Cucujiformia</taxon>
        <taxon>Chrysomeloidea</taxon>
        <taxon>Cerambycidae</taxon>
        <taxon>Lamiinae</taxon>
        <taxon>Monochamini</taxon>
        <taxon>Molorchus</taxon>
    </lineage>
</organism>
<protein>
    <recommendedName>
        <fullName evidence="3">DUF4757 domain-containing protein</fullName>
    </recommendedName>
</protein>
<accession>A0ABQ9JE48</accession>
<evidence type="ECO:0000256" key="1">
    <source>
        <dbReference type="SAM" id="Coils"/>
    </source>
</evidence>
<keyword evidence="1" id="KW-0175">Coiled coil</keyword>
<feature type="region of interest" description="Disordered" evidence="2">
    <location>
        <begin position="1"/>
        <end position="42"/>
    </location>
</feature>
<feature type="compositionally biased region" description="Basic residues" evidence="2">
    <location>
        <begin position="708"/>
        <end position="721"/>
    </location>
</feature>
<sequence length="755" mass="86761">MDNHDHEREHTERERRNSNTEYIPTKCRITKPPPPKPATNPLQFVKVAPCPLFQKAHEQIKKVEEIKKERKEIKEEVEDWQQNLDNWKSSRRKRQEHIIERVVEVKKLTEQEELDKARRKSKTFNEMMEERSKGRHKFAIPIYDDDSNDLSDYGIGSSSSKTNSIKDVDTDDSSSVLDEKDNHSFDSPSNRDNSSASNQSQSEDETNITKKEEHNINTANNNSPKRYSNTYTTNLSTNITKPIIPAKPSYESRSYSDTNNIKETTEQYTYEGAIQCYRSRIQSKINVDESIFTKNKELMKSKEFSEAQSVLPKGEIFKRKGLFEADNKFENSQSDTNCSRRLSEDFANTKSIKDRLKSLEKTTDNSSRNINKNDIQVSVKQRLENFNKQINSDTQNNNTKKASPNKISNYLLDKSNSTPSFDTKKSSSWKIESTERCSSPETEMYMNKLNMFNRDLDNLVNGKLVDDNLPEYCTNSNYAPSVSSVELTGISSDREDSGIHTADVSCSVSQADEPIDTDTEIALNHTIPNCIEKLNKEKELTQFEKDISQFEKELNRFQKDIQANRENNNNIPEVQSKENNKKNILPSPRYSKEESIALTNDLLESLRKDASENMSALKELENKKVKTKTALLKPDSLPLTRPKPAIYENIDFKSHTTVSPVEFITSDFMVDSAFPLTSPMMEPPKVKPPPPPPPDDDTQPQSPMKRLNSTKRIKKEMHLKRSSFLGLDEPTDDQIDPDILIEKTTRNNDIFTKRI</sequence>
<evidence type="ECO:0000313" key="5">
    <source>
        <dbReference type="Proteomes" id="UP001162164"/>
    </source>
</evidence>
<evidence type="ECO:0000256" key="2">
    <source>
        <dbReference type="SAM" id="MobiDB-lite"/>
    </source>
</evidence>